<evidence type="ECO:0000256" key="1">
    <source>
        <dbReference type="ARBA" id="ARBA00003470"/>
    </source>
</evidence>
<protein>
    <recommendedName>
        <fullName evidence="8">ATPase synthesis protein 25</fullName>
    </recommendedName>
</protein>
<dbReference type="AlphaFoldDB" id="A0AA40K382"/>
<evidence type="ECO:0000256" key="7">
    <source>
        <dbReference type="ARBA" id="ARBA00023136"/>
    </source>
</evidence>
<comment type="similarity">
    <text evidence="3 8">Belongs to the ATP25 family.</text>
</comment>
<dbReference type="GO" id="GO:0005743">
    <property type="term" value="C:mitochondrial inner membrane"/>
    <property type="evidence" value="ECO:0007669"/>
    <property type="project" value="UniProtKB-SubCell"/>
</dbReference>
<comment type="caution">
    <text evidence="9">The sequence shown here is derived from an EMBL/GenBank/DDBJ whole genome shotgun (WGS) entry which is preliminary data.</text>
</comment>
<keyword evidence="5 8" id="KW-0809">Transit peptide</keyword>
<keyword evidence="10" id="KW-1185">Reference proteome</keyword>
<evidence type="ECO:0000256" key="6">
    <source>
        <dbReference type="ARBA" id="ARBA00023128"/>
    </source>
</evidence>
<feature type="non-terminal residue" evidence="9">
    <location>
        <position position="1"/>
    </location>
</feature>
<comment type="function">
    <text evidence="8">Mitochondrial mRNA stabilization factor.</text>
</comment>
<dbReference type="Proteomes" id="UP001172155">
    <property type="component" value="Unassembled WGS sequence"/>
</dbReference>
<sequence>LRATGCSACRRSALRTFIGSFGPARLHQPAIRSRPLSQAAPTFSTFRATPRLLKNFAIEEDVKPVDEENAEPDASDSNASEVPWFLEVEPPRHPTLLHEPPPLPDIPKGSPALMEPMLKFVSEDLGLDDLSLLDLREVDPPPALGPSLFMLFGTARSERHLHVSADRLVRWLRGHGIVADADGLLGRNELKTRLRRKARKAKLLGNPGIEPGGSDGISTGWICVNLGTVGSSHVETEIVDDFGKITGFGVADTGDTVIVQVMTESRRKELDLERLWTGMLKRT</sequence>
<gene>
    <name evidence="9" type="ORF">B0T18DRAFT_304349</name>
</gene>
<evidence type="ECO:0000256" key="5">
    <source>
        <dbReference type="ARBA" id="ARBA00022946"/>
    </source>
</evidence>
<dbReference type="Gene3D" id="3.30.460.10">
    <property type="entry name" value="Beta Polymerase, domain 2"/>
    <property type="match status" value="1"/>
</dbReference>
<evidence type="ECO:0000256" key="2">
    <source>
        <dbReference type="ARBA" id="ARBA00004443"/>
    </source>
</evidence>
<dbReference type="PANTHER" id="PTHR28087:SF1">
    <property type="entry name" value="ATPASE SYNTHESIS PROTEIN 25, MITOCHONDRIAL"/>
    <property type="match status" value="1"/>
</dbReference>
<dbReference type="SUPFAM" id="SSF81301">
    <property type="entry name" value="Nucleotidyltransferase"/>
    <property type="match status" value="1"/>
</dbReference>
<evidence type="ECO:0000313" key="10">
    <source>
        <dbReference type="Proteomes" id="UP001172155"/>
    </source>
</evidence>
<dbReference type="GO" id="GO:0048255">
    <property type="term" value="P:mRNA stabilization"/>
    <property type="evidence" value="ECO:0007669"/>
    <property type="project" value="TreeGrafter"/>
</dbReference>
<dbReference type="GO" id="GO:0140053">
    <property type="term" value="P:mitochondrial gene expression"/>
    <property type="evidence" value="ECO:0007669"/>
    <property type="project" value="UniProtKB-UniRule"/>
</dbReference>
<dbReference type="Pfam" id="PF02410">
    <property type="entry name" value="RsfS"/>
    <property type="match status" value="1"/>
</dbReference>
<accession>A0AA40K382</accession>
<dbReference type="InterPro" id="IPR040152">
    <property type="entry name" value="Atp25"/>
</dbReference>
<keyword evidence="4 8" id="KW-0999">Mitochondrion inner membrane</keyword>
<keyword evidence="7 8" id="KW-0472">Membrane</keyword>
<evidence type="ECO:0000256" key="8">
    <source>
        <dbReference type="RuleBase" id="RU367062"/>
    </source>
</evidence>
<evidence type="ECO:0000256" key="3">
    <source>
        <dbReference type="ARBA" id="ARBA00010787"/>
    </source>
</evidence>
<reference evidence="9" key="1">
    <citation type="submission" date="2023-06" db="EMBL/GenBank/DDBJ databases">
        <title>Genome-scale phylogeny and comparative genomics of the fungal order Sordariales.</title>
        <authorList>
            <consortium name="Lawrence Berkeley National Laboratory"/>
            <person name="Hensen N."/>
            <person name="Bonometti L."/>
            <person name="Westerberg I."/>
            <person name="Brannstrom I.O."/>
            <person name="Guillou S."/>
            <person name="Cros-Aarteil S."/>
            <person name="Calhoun S."/>
            <person name="Haridas S."/>
            <person name="Kuo A."/>
            <person name="Mondo S."/>
            <person name="Pangilinan J."/>
            <person name="Riley R."/>
            <person name="LaButti K."/>
            <person name="Andreopoulos B."/>
            <person name="Lipzen A."/>
            <person name="Chen C."/>
            <person name="Yanf M."/>
            <person name="Daum C."/>
            <person name="Ng V."/>
            <person name="Clum A."/>
            <person name="Steindorff A."/>
            <person name="Ohm R."/>
            <person name="Martin F."/>
            <person name="Silar P."/>
            <person name="Natvig D."/>
            <person name="Lalanne C."/>
            <person name="Gautier V."/>
            <person name="Ament-velasquez S.L."/>
            <person name="Kruys A."/>
            <person name="Hutchinson M.I."/>
            <person name="Powell A.J."/>
            <person name="Barry K."/>
            <person name="Miller A.N."/>
            <person name="Grigoriev I.V."/>
            <person name="Debuchy R."/>
            <person name="Gladieux P."/>
            <person name="Thoren M.H."/>
            <person name="Johannesson H."/>
        </authorList>
    </citation>
    <scope>NUCLEOTIDE SEQUENCE</scope>
    <source>
        <strain evidence="9">SMH3187-1</strain>
    </source>
</reference>
<comment type="function">
    <text evidence="1">Probable mitochondrial mRNA stabilization factor.</text>
</comment>
<proteinExistence type="inferred from homology"/>
<dbReference type="FunFam" id="3.30.460.10:FF:000044">
    <property type="entry name" value="ATPase synthesis protein 25, mitochondrial"/>
    <property type="match status" value="1"/>
</dbReference>
<evidence type="ECO:0000256" key="4">
    <source>
        <dbReference type="ARBA" id="ARBA00022792"/>
    </source>
</evidence>
<feature type="non-terminal residue" evidence="9">
    <location>
        <position position="283"/>
    </location>
</feature>
<name>A0AA40K382_9PEZI</name>
<dbReference type="EMBL" id="JAUKUD010000005">
    <property type="protein sequence ID" value="KAK0744047.1"/>
    <property type="molecule type" value="Genomic_DNA"/>
</dbReference>
<evidence type="ECO:0000313" key="9">
    <source>
        <dbReference type="EMBL" id="KAK0744047.1"/>
    </source>
</evidence>
<keyword evidence="6 8" id="KW-0496">Mitochondrion</keyword>
<dbReference type="InterPro" id="IPR043519">
    <property type="entry name" value="NT_sf"/>
</dbReference>
<organism evidence="9 10">
    <name type="scientific">Schizothecium vesticola</name>
    <dbReference type="NCBI Taxonomy" id="314040"/>
    <lineage>
        <taxon>Eukaryota</taxon>
        <taxon>Fungi</taxon>
        <taxon>Dikarya</taxon>
        <taxon>Ascomycota</taxon>
        <taxon>Pezizomycotina</taxon>
        <taxon>Sordariomycetes</taxon>
        <taxon>Sordariomycetidae</taxon>
        <taxon>Sordariales</taxon>
        <taxon>Schizotheciaceae</taxon>
        <taxon>Schizothecium</taxon>
    </lineage>
</organism>
<dbReference type="PANTHER" id="PTHR28087">
    <property type="entry name" value="ATPASE SYNTHESIS PROTEIN 25, MITOCHONDRIAL"/>
    <property type="match status" value="1"/>
</dbReference>
<comment type="subcellular location">
    <subcellularLocation>
        <location evidence="2 8">Mitochondrion inner membrane</location>
        <topology evidence="2 8">Peripheral membrane protein</topology>
        <orientation evidence="2 8">Matrix side</orientation>
    </subcellularLocation>
</comment>